<dbReference type="GO" id="GO:0005886">
    <property type="term" value="C:plasma membrane"/>
    <property type="evidence" value="ECO:0007669"/>
    <property type="project" value="TreeGrafter"/>
</dbReference>
<dbReference type="EMBL" id="CAXKWB010089681">
    <property type="protein sequence ID" value="CAL4214228.1"/>
    <property type="molecule type" value="Genomic_DNA"/>
</dbReference>
<evidence type="ECO:0000313" key="3">
    <source>
        <dbReference type="Proteomes" id="UP001497623"/>
    </source>
</evidence>
<dbReference type="AlphaFoldDB" id="A0AAV2SNI5"/>
<dbReference type="Proteomes" id="UP001497623">
    <property type="component" value="Unassembled WGS sequence"/>
</dbReference>
<dbReference type="GO" id="GO:0032991">
    <property type="term" value="C:protein-containing complex"/>
    <property type="evidence" value="ECO:0007669"/>
    <property type="project" value="UniProtKB-ARBA"/>
</dbReference>
<organism evidence="2 3">
    <name type="scientific">Meganyctiphanes norvegica</name>
    <name type="common">Northern krill</name>
    <name type="synonym">Thysanopoda norvegica</name>
    <dbReference type="NCBI Taxonomy" id="48144"/>
    <lineage>
        <taxon>Eukaryota</taxon>
        <taxon>Metazoa</taxon>
        <taxon>Ecdysozoa</taxon>
        <taxon>Arthropoda</taxon>
        <taxon>Crustacea</taxon>
        <taxon>Multicrustacea</taxon>
        <taxon>Malacostraca</taxon>
        <taxon>Eumalacostraca</taxon>
        <taxon>Eucarida</taxon>
        <taxon>Euphausiacea</taxon>
        <taxon>Euphausiidae</taxon>
        <taxon>Meganyctiphanes</taxon>
    </lineage>
</organism>
<proteinExistence type="predicted"/>
<dbReference type="PANTHER" id="PTHR10857">
    <property type="entry name" value="COPINE"/>
    <property type="match status" value="1"/>
</dbReference>
<sequence>GVLDAYHSCLKKIELCEPTNFAPIIHYVSKVAKQNLTGDKYFILLIVTDGIIADMTVTKEAIVDASLLPISIIIVGVGSADFSSMTELDGDMEQLNVNGRYAA</sequence>
<keyword evidence="3" id="KW-1185">Reference proteome</keyword>
<name>A0AAV2SNI5_MEGNR</name>
<evidence type="ECO:0000313" key="2">
    <source>
        <dbReference type="EMBL" id="CAL4214228.1"/>
    </source>
</evidence>
<dbReference type="SUPFAM" id="SSF53300">
    <property type="entry name" value="vWA-like"/>
    <property type="match status" value="1"/>
</dbReference>
<dbReference type="InterPro" id="IPR010734">
    <property type="entry name" value="Copine_C"/>
</dbReference>
<evidence type="ECO:0000259" key="1">
    <source>
        <dbReference type="Pfam" id="PF07002"/>
    </source>
</evidence>
<accession>A0AAV2SNI5</accession>
<gene>
    <name evidence="2" type="ORF">MNOR_LOCUS38596</name>
</gene>
<dbReference type="InterPro" id="IPR036465">
    <property type="entry name" value="vWFA_dom_sf"/>
</dbReference>
<reference evidence="2 3" key="1">
    <citation type="submission" date="2024-05" db="EMBL/GenBank/DDBJ databases">
        <authorList>
            <person name="Wallberg A."/>
        </authorList>
    </citation>
    <scope>NUCLEOTIDE SEQUENCE [LARGE SCALE GENOMIC DNA]</scope>
</reference>
<dbReference type="GO" id="GO:0005544">
    <property type="term" value="F:calcium-dependent phospholipid binding"/>
    <property type="evidence" value="ECO:0007669"/>
    <property type="project" value="InterPro"/>
</dbReference>
<feature type="non-terminal residue" evidence="2">
    <location>
        <position position="103"/>
    </location>
</feature>
<protein>
    <recommendedName>
        <fullName evidence="1">Copine C-terminal domain-containing protein</fullName>
    </recommendedName>
</protein>
<dbReference type="PANTHER" id="PTHR10857:SF106">
    <property type="entry name" value="C2 DOMAIN-CONTAINING PROTEIN"/>
    <property type="match status" value="1"/>
</dbReference>
<dbReference type="Pfam" id="PF07002">
    <property type="entry name" value="Copine"/>
    <property type="match status" value="1"/>
</dbReference>
<comment type="caution">
    <text evidence="2">The sequence shown here is derived from an EMBL/GenBank/DDBJ whole genome shotgun (WGS) entry which is preliminary data.</text>
</comment>
<feature type="domain" description="Copine C-terminal" evidence="1">
    <location>
        <begin position="1"/>
        <end position="100"/>
    </location>
</feature>
<dbReference type="GO" id="GO:0071277">
    <property type="term" value="P:cellular response to calcium ion"/>
    <property type="evidence" value="ECO:0007669"/>
    <property type="project" value="TreeGrafter"/>
</dbReference>
<dbReference type="InterPro" id="IPR045052">
    <property type="entry name" value="Copine"/>
</dbReference>
<feature type="non-terminal residue" evidence="2">
    <location>
        <position position="1"/>
    </location>
</feature>